<evidence type="ECO:0000313" key="2">
    <source>
        <dbReference type="EMBL" id="MDF9279071.1"/>
    </source>
</evidence>
<accession>A0ABT6CYC7</accession>
<protein>
    <submittedName>
        <fullName evidence="2">DUF1772 domain-containing protein</fullName>
    </submittedName>
</protein>
<sequence>MTADLFQTVATTTAAVCAGATGGVYVAFSSMVMPALNSRPGSEAIGAMQRINVQAVRPPFMVLFFGGAAASVVAGLTAGTTDTYGLVRLAGAVLSLASFGVTAAVNVPLNNRLARVAGAGDLAWQAFEQPWTRANTVRGVLALAGAAALAGSLTR</sequence>
<dbReference type="Pfam" id="PF08592">
    <property type="entry name" value="Anthrone_oxy"/>
    <property type="match status" value="1"/>
</dbReference>
<keyword evidence="1" id="KW-0472">Membrane</keyword>
<feature type="transmembrane region" description="Helical" evidence="1">
    <location>
        <begin position="85"/>
        <end position="105"/>
    </location>
</feature>
<reference evidence="2 3" key="1">
    <citation type="journal article" date="2023" name="Int. J. Syst. Evol. Microbiol.">
        <title>Arthrobacter vasquezii sp. nov., isolated from a soil sample from Union Glacier, Antarctica.</title>
        <authorList>
            <person name="Valenzuela-Ibaceta F."/>
            <person name="Carrasco V."/>
            <person name="Lagos-Moraga S."/>
            <person name="Dietz-Vargas C."/>
            <person name="Navarro C.A."/>
            <person name="Perez-Donoso J.M."/>
        </authorList>
    </citation>
    <scope>NUCLEOTIDE SEQUENCE [LARGE SCALE GENOMIC DNA]</scope>
    <source>
        <strain evidence="2 3">EH-1B-1</strain>
    </source>
</reference>
<name>A0ABT6CYC7_9MICC</name>
<dbReference type="EMBL" id="JAROKN010000056">
    <property type="protein sequence ID" value="MDF9279071.1"/>
    <property type="molecule type" value="Genomic_DNA"/>
</dbReference>
<comment type="caution">
    <text evidence="2">The sequence shown here is derived from an EMBL/GenBank/DDBJ whole genome shotgun (WGS) entry which is preliminary data.</text>
</comment>
<organism evidence="2 3">
    <name type="scientific">Arthrobacter vasquezii</name>
    <dbReference type="NCBI Taxonomy" id="2977629"/>
    <lineage>
        <taxon>Bacteria</taxon>
        <taxon>Bacillati</taxon>
        <taxon>Actinomycetota</taxon>
        <taxon>Actinomycetes</taxon>
        <taxon>Micrococcales</taxon>
        <taxon>Micrococcaceae</taxon>
        <taxon>Arthrobacter</taxon>
    </lineage>
</organism>
<keyword evidence="1" id="KW-1133">Transmembrane helix</keyword>
<gene>
    <name evidence="2" type="ORF">P4U43_14880</name>
</gene>
<evidence type="ECO:0000256" key="1">
    <source>
        <dbReference type="SAM" id="Phobius"/>
    </source>
</evidence>
<feature type="transmembrane region" description="Helical" evidence="1">
    <location>
        <begin position="60"/>
        <end position="79"/>
    </location>
</feature>
<feature type="transmembrane region" description="Helical" evidence="1">
    <location>
        <begin position="6"/>
        <end position="28"/>
    </location>
</feature>
<dbReference type="RefSeq" id="WP_277359433.1">
    <property type="nucleotide sequence ID" value="NZ_JAROKN010000056.1"/>
</dbReference>
<evidence type="ECO:0000313" key="3">
    <source>
        <dbReference type="Proteomes" id="UP001220456"/>
    </source>
</evidence>
<proteinExistence type="predicted"/>
<keyword evidence="1" id="KW-0812">Transmembrane</keyword>
<dbReference type="InterPro" id="IPR013901">
    <property type="entry name" value="Anthrone_oxy"/>
</dbReference>
<keyword evidence="3" id="KW-1185">Reference proteome</keyword>
<dbReference type="Proteomes" id="UP001220456">
    <property type="component" value="Unassembled WGS sequence"/>
</dbReference>